<sequence length="99" mass="10889">MDSLLNNLGTVAIVLIVVLIVIAVVLVVALVRKHRRVHQPDTPVPTKVAYWLSLAYTALPVDVLPDPIYFDDIVVLTSGLLFVSTSLRRKGNRQVEGES</sequence>
<proteinExistence type="predicted"/>
<organism evidence="2 3">
    <name type="scientific">Actinokineospora globicatena</name>
    <dbReference type="NCBI Taxonomy" id="103729"/>
    <lineage>
        <taxon>Bacteria</taxon>
        <taxon>Bacillati</taxon>
        <taxon>Actinomycetota</taxon>
        <taxon>Actinomycetes</taxon>
        <taxon>Pseudonocardiales</taxon>
        <taxon>Pseudonocardiaceae</taxon>
        <taxon>Actinokineospora</taxon>
    </lineage>
</organism>
<evidence type="ECO:0000313" key="2">
    <source>
        <dbReference type="EMBL" id="GLW95005.1"/>
    </source>
</evidence>
<evidence type="ECO:0000313" key="3">
    <source>
        <dbReference type="Proteomes" id="UP001165042"/>
    </source>
</evidence>
<evidence type="ECO:0008006" key="4">
    <source>
        <dbReference type="Google" id="ProtNLM"/>
    </source>
</evidence>
<evidence type="ECO:0000256" key="1">
    <source>
        <dbReference type="SAM" id="Phobius"/>
    </source>
</evidence>
<name>A0A9W6QUE6_9PSEU</name>
<accession>A0A9W6QUE6</accession>
<keyword evidence="1" id="KW-0472">Membrane</keyword>
<keyword evidence="1" id="KW-1133">Transmembrane helix</keyword>
<keyword evidence="1" id="KW-0812">Transmembrane</keyword>
<dbReference type="AlphaFoldDB" id="A0A9W6QUE6"/>
<dbReference type="Proteomes" id="UP001165042">
    <property type="component" value="Unassembled WGS sequence"/>
</dbReference>
<keyword evidence="3" id="KW-1185">Reference proteome</keyword>
<reference evidence="2" key="1">
    <citation type="submission" date="2023-02" db="EMBL/GenBank/DDBJ databases">
        <title>Actinokineospora globicatena NBRC 15670.</title>
        <authorList>
            <person name="Ichikawa N."/>
            <person name="Sato H."/>
            <person name="Tonouchi N."/>
        </authorList>
    </citation>
    <scope>NUCLEOTIDE SEQUENCE</scope>
    <source>
        <strain evidence="2">NBRC 15670</strain>
    </source>
</reference>
<dbReference type="RefSeq" id="WP_285612907.1">
    <property type="nucleotide sequence ID" value="NZ_BSSD01000011.1"/>
</dbReference>
<gene>
    <name evidence="2" type="ORF">Aglo03_58210</name>
</gene>
<feature type="transmembrane region" description="Helical" evidence="1">
    <location>
        <begin position="12"/>
        <end position="31"/>
    </location>
</feature>
<comment type="caution">
    <text evidence="2">The sequence shown here is derived from an EMBL/GenBank/DDBJ whole genome shotgun (WGS) entry which is preliminary data.</text>
</comment>
<dbReference type="EMBL" id="BSSD01000011">
    <property type="protein sequence ID" value="GLW95005.1"/>
    <property type="molecule type" value="Genomic_DNA"/>
</dbReference>
<protein>
    <recommendedName>
        <fullName evidence="4">DUF1232 domain-containing protein</fullName>
    </recommendedName>
</protein>